<proteinExistence type="predicted"/>
<feature type="region of interest" description="Disordered" evidence="1">
    <location>
        <begin position="765"/>
        <end position="787"/>
    </location>
</feature>
<dbReference type="RefSeq" id="WP_282001862.1">
    <property type="nucleotide sequence ID" value="NZ_AP027151.1"/>
</dbReference>
<keyword evidence="2" id="KW-0282">Flagellum</keyword>
<dbReference type="EMBL" id="AP027151">
    <property type="protein sequence ID" value="BDV41807.1"/>
    <property type="molecule type" value="Genomic_DNA"/>
</dbReference>
<dbReference type="InterPro" id="IPR036737">
    <property type="entry name" value="OmpA-like_sf"/>
</dbReference>
<dbReference type="InterPro" id="IPR008023">
    <property type="entry name" value="DUF748"/>
</dbReference>
<evidence type="ECO:0000313" key="2">
    <source>
        <dbReference type="EMBL" id="BDV41807.1"/>
    </source>
</evidence>
<keyword evidence="3" id="KW-1185">Reference proteome</keyword>
<sequence length="1193" mass="130867">MRVWKKLVIGGVVFLVCLLAFIAFILPGIVKSKAIRAVEESTGRKLAIGAIALNPLNWTAEVRDVRYTERDGRTVFASFSSVRVAVSPSSIFRWAPIVSELRVSSPYLHLVRTGANTYNFSDLLEKKQPTAKKEPEKPFAFSLNNISVVNGSIDFIDQGLPVEKRHQIRRLELAVPFISTIPYYADRYIDPRFRAVVNGSPLALDGKLKPFARSVEYSLDINLRQLDLPYYFAYIPAKLPIRIERGTAATQLEVTYRNPADRNPELEVRGTVSLAGLRLAERSGAPLTELDRLEVGISRASLLNREFLLSSIAVDQLHVTLARDRQGIWNVNRLSEREGAAGELPPEKEQPEKTKPVIEVGRFQLRDAGITLSDAVPLGGFHSEVKKLDFDLHGFSTRAGKTANYVLSFATGRGEEGRFDGKFSVEPRAATVAASVKGVSLDAYYPYLAGILAAPVKGKAELAGELSYSAETGLAADKLKVSLADLAAPFGPRDRGRIARLVLDGGRYRQQENLFELASVTMSGADIRFSRDEQGRLSPLALLAAAKGGKERGKGEPAPAERHGPPFRYRIESVGVNGATVAFTDHQVEDAPTFTLRRLTVNARGITGPKMAVMPFRLSAGYGRNGTIRAAGTVLPVPLTAKGTLALQRLPLADFSPYLPENLNIIVASGTVDTRLSYALASKGGRLTGSFSGGGDVRAFQCLDAEGDDLLKWDSLQLDQVKGTLAPFALRIGAVALSTFYSRIIIEKDGRLNLQNLYTSEAPAEKTTAATPTAAPPAAAAPAPVPTQPAPGKKIVIDNVTMQDGTLNFTDRHLQQEYTTTLYNLGGRISGLSSEENRFADVDLRGNLENLSPLQITGKINPLRNDLYADLKVSFTDIELSPFTPYSGTYIGYGVERGKLSLDLKYLIQNKQLNSENKVFIDQLTFGKQIESDKATRLPVRLAVALLKDRKGEIHLDLPVTGRTDDPQFSVWRVVWKIIKNLLVKAATSPFALLQAAFGGGEDFSAVRFAPGSARLAEPEQAKLAKIAQAINDRPSLKIDVTGFVDRERDPEGYRNELLLRKMRGEKFLQLVKERRNRPEDSAETMQLAPEEYSRYLKEVYRKEKFPKPRNIFGFVKDIPDAEMKKLILANTVVGEAQLKTLAAERAGAVKTFLVEKGKVDPARIFIKSGDIYKAPTEEGTVASRVEFGAAVD</sequence>
<evidence type="ECO:0000313" key="3">
    <source>
        <dbReference type="Proteomes" id="UP001317705"/>
    </source>
</evidence>
<gene>
    <name evidence="2" type="ORF">GURASL_07300</name>
</gene>
<keyword evidence="2" id="KW-0966">Cell projection</keyword>
<feature type="compositionally biased region" description="Low complexity" evidence="1">
    <location>
        <begin position="765"/>
        <end position="782"/>
    </location>
</feature>
<evidence type="ECO:0000256" key="1">
    <source>
        <dbReference type="SAM" id="MobiDB-lite"/>
    </source>
</evidence>
<keyword evidence="2" id="KW-0969">Cilium</keyword>
<protein>
    <submittedName>
        <fullName evidence="2">Flagellar motor protein MotB</fullName>
    </submittedName>
</protein>
<dbReference type="PANTHER" id="PTHR30441">
    <property type="entry name" value="DUF748 DOMAIN-CONTAINING PROTEIN"/>
    <property type="match status" value="1"/>
</dbReference>
<organism evidence="2 3">
    <name type="scientific">Geotalea uraniireducens</name>
    <dbReference type="NCBI Taxonomy" id="351604"/>
    <lineage>
        <taxon>Bacteria</taxon>
        <taxon>Pseudomonadati</taxon>
        <taxon>Thermodesulfobacteriota</taxon>
        <taxon>Desulfuromonadia</taxon>
        <taxon>Geobacterales</taxon>
        <taxon>Geobacteraceae</taxon>
        <taxon>Geotalea</taxon>
    </lineage>
</organism>
<dbReference type="Gene3D" id="3.30.1330.60">
    <property type="entry name" value="OmpA-like domain"/>
    <property type="match status" value="1"/>
</dbReference>
<reference evidence="2 3" key="1">
    <citation type="submission" date="2022-12" db="EMBL/GenBank/DDBJ databases">
        <title>Polyphasic characterization of Geotalea uranireducens NIT-SL11 newly isolated from a complex of sewage sludge and microbially reduced graphene oxide.</title>
        <authorList>
            <person name="Xie L."/>
            <person name="Yoshida N."/>
            <person name="Meng L."/>
        </authorList>
    </citation>
    <scope>NUCLEOTIDE SEQUENCE [LARGE SCALE GENOMIC DNA]</scope>
    <source>
        <strain evidence="2 3">NIT-SL11</strain>
    </source>
</reference>
<dbReference type="Pfam" id="PF05359">
    <property type="entry name" value="DUF748"/>
    <property type="match status" value="1"/>
</dbReference>
<dbReference type="PANTHER" id="PTHR30441:SF8">
    <property type="entry name" value="DUF748 DOMAIN-CONTAINING PROTEIN"/>
    <property type="match status" value="1"/>
</dbReference>
<accession>A0ABM8EHD4</accession>
<name>A0ABM8EHD4_9BACT</name>
<dbReference type="InterPro" id="IPR052894">
    <property type="entry name" value="AsmA-related"/>
</dbReference>
<dbReference type="Proteomes" id="UP001317705">
    <property type="component" value="Chromosome"/>
</dbReference>